<dbReference type="AlphaFoldDB" id="A0A9X1LBU7"/>
<keyword evidence="1 6" id="KW-0597">Phosphoprotein</keyword>
<dbReference type="InterPro" id="IPR000792">
    <property type="entry name" value="Tscrpt_reg_LuxR_C"/>
</dbReference>
<keyword evidence="2" id="KW-0902">Two-component regulatory system</keyword>
<dbReference type="PROSITE" id="PS50043">
    <property type="entry name" value="HTH_LUXR_2"/>
    <property type="match status" value="1"/>
</dbReference>
<dbReference type="PANTHER" id="PTHR44688">
    <property type="entry name" value="DNA-BINDING TRANSCRIPTIONAL ACTIVATOR DEVR_DOSR"/>
    <property type="match status" value="1"/>
</dbReference>
<dbReference type="GO" id="GO:0000160">
    <property type="term" value="P:phosphorelay signal transduction system"/>
    <property type="evidence" value="ECO:0007669"/>
    <property type="project" value="UniProtKB-KW"/>
</dbReference>
<dbReference type="SMART" id="SM00421">
    <property type="entry name" value="HTH_LUXR"/>
    <property type="match status" value="1"/>
</dbReference>
<evidence type="ECO:0000256" key="2">
    <source>
        <dbReference type="ARBA" id="ARBA00023012"/>
    </source>
</evidence>
<keyword evidence="3" id="KW-0805">Transcription regulation</keyword>
<evidence type="ECO:0000313" key="9">
    <source>
        <dbReference type="EMBL" id="MCB4823570.1"/>
    </source>
</evidence>
<dbReference type="InterPro" id="IPR016032">
    <property type="entry name" value="Sig_transdc_resp-reg_C-effctor"/>
</dbReference>
<dbReference type="SMART" id="SM00448">
    <property type="entry name" value="REC"/>
    <property type="match status" value="1"/>
</dbReference>
<dbReference type="Gene3D" id="3.40.50.2300">
    <property type="match status" value="1"/>
</dbReference>
<dbReference type="Pfam" id="PF00196">
    <property type="entry name" value="GerE"/>
    <property type="match status" value="1"/>
</dbReference>
<protein>
    <submittedName>
        <fullName evidence="9">Response regulator</fullName>
    </submittedName>
</protein>
<dbReference type="CDD" id="cd17537">
    <property type="entry name" value="REC_FixJ"/>
    <property type="match status" value="1"/>
</dbReference>
<organism evidence="9 10">
    <name type="scientific">Roseicella aerolata</name>
    <dbReference type="NCBI Taxonomy" id="2883479"/>
    <lineage>
        <taxon>Bacteria</taxon>
        <taxon>Pseudomonadati</taxon>
        <taxon>Pseudomonadota</taxon>
        <taxon>Alphaproteobacteria</taxon>
        <taxon>Acetobacterales</taxon>
        <taxon>Roseomonadaceae</taxon>
        <taxon>Roseicella</taxon>
    </lineage>
</organism>
<evidence type="ECO:0000259" key="8">
    <source>
        <dbReference type="PROSITE" id="PS50110"/>
    </source>
</evidence>
<evidence type="ECO:0000313" key="10">
    <source>
        <dbReference type="Proteomes" id="UP001139311"/>
    </source>
</evidence>
<dbReference type="GO" id="GO:0003677">
    <property type="term" value="F:DNA binding"/>
    <property type="evidence" value="ECO:0007669"/>
    <property type="project" value="UniProtKB-KW"/>
</dbReference>
<dbReference type="Proteomes" id="UP001139311">
    <property type="component" value="Unassembled WGS sequence"/>
</dbReference>
<dbReference type="RefSeq" id="WP_226610450.1">
    <property type="nucleotide sequence ID" value="NZ_JAJAQI010000028.1"/>
</dbReference>
<name>A0A9X1LBU7_9PROT</name>
<dbReference type="GO" id="GO:0006355">
    <property type="term" value="P:regulation of DNA-templated transcription"/>
    <property type="evidence" value="ECO:0007669"/>
    <property type="project" value="InterPro"/>
</dbReference>
<evidence type="ECO:0000256" key="4">
    <source>
        <dbReference type="ARBA" id="ARBA00023125"/>
    </source>
</evidence>
<comment type="caution">
    <text evidence="9">The sequence shown here is derived from an EMBL/GenBank/DDBJ whole genome shotgun (WGS) entry which is preliminary data.</text>
</comment>
<evidence type="ECO:0000256" key="5">
    <source>
        <dbReference type="ARBA" id="ARBA00023163"/>
    </source>
</evidence>
<keyword evidence="4" id="KW-0238">DNA-binding</keyword>
<reference evidence="9" key="1">
    <citation type="submission" date="2021-10" db="EMBL/GenBank/DDBJ databases">
        <title>Roseicella aerolatum sp. nov., isolated from aerosols of e-waste dismantling site.</title>
        <authorList>
            <person name="Qin T."/>
        </authorList>
    </citation>
    <scope>NUCLEOTIDE SEQUENCE</scope>
    <source>
        <strain evidence="9">GB24</strain>
    </source>
</reference>
<accession>A0A9X1LBU7</accession>
<dbReference type="InterPro" id="IPR011006">
    <property type="entry name" value="CheY-like_superfamily"/>
</dbReference>
<dbReference type="EMBL" id="JAJAQI010000028">
    <property type="protein sequence ID" value="MCB4823570.1"/>
    <property type="molecule type" value="Genomic_DNA"/>
</dbReference>
<dbReference type="SUPFAM" id="SSF46894">
    <property type="entry name" value="C-terminal effector domain of the bipartite response regulators"/>
    <property type="match status" value="1"/>
</dbReference>
<dbReference type="Gene3D" id="1.10.10.10">
    <property type="entry name" value="Winged helix-like DNA-binding domain superfamily/Winged helix DNA-binding domain"/>
    <property type="match status" value="1"/>
</dbReference>
<evidence type="ECO:0000256" key="6">
    <source>
        <dbReference type="PROSITE-ProRule" id="PRU00169"/>
    </source>
</evidence>
<gene>
    <name evidence="9" type="ORF">LHA35_17710</name>
</gene>
<feature type="domain" description="HTH luxR-type" evidence="7">
    <location>
        <begin position="141"/>
        <end position="206"/>
    </location>
</feature>
<dbReference type="PRINTS" id="PR00038">
    <property type="entry name" value="HTHLUXR"/>
</dbReference>
<dbReference type="Pfam" id="PF00072">
    <property type="entry name" value="Response_reg"/>
    <property type="match status" value="1"/>
</dbReference>
<sequence>MQAEHGAARSVHVVDDEAMVRRSLTLLLQAAGIEARSYGSGEDFLRAAENGLPFGCVLLDIRMPGMDGLAVLRAMAARGLQLPVVVVTAHGDVPLAVEAMKAGACDFIEKPYAGATILRAVEAALGRGDEALERAREATEAAARLATLTPRETEVLQGLVAGRQNKVIALDLGLSPRTVEIHRANVMAKLRAGSLSEAVRIALAAGLPPAPPAARRGG</sequence>
<feature type="domain" description="Response regulatory" evidence="8">
    <location>
        <begin position="10"/>
        <end position="125"/>
    </location>
</feature>
<dbReference type="InterPro" id="IPR001789">
    <property type="entry name" value="Sig_transdc_resp-reg_receiver"/>
</dbReference>
<dbReference type="PROSITE" id="PS00622">
    <property type="entry name" value="HTH_LUXR_1"/>
    <property type="match status" value="1"/>
</dbReference>
<dbReference type="CDD" id="cd06170">
    <property type="entry name" value="LuxR_C_like"/>
    <property type="match status" value="1"/>
</dbReference>
<dbReference type="InterPro" id="IPR036388">
    <property type="entry name" value="WH-like_DNA-bd_sf"/>
</dbReference>
<proteinExistence type="predicted"/>
<evidence type="ECO:0000256" key="3">
    <source>
        <dbReference type="ARBA" id="ARBA00023015"/>
    </source>
</evidence>
<keyword evidence="10" id="KW-1185">Reference proteome</keyword>
<dbReference type="SUPFAM" id="SSF52172">
    <property type="entry name" value="CheY-like"/>
    <property type="match status" value="1"/>
</dbReference>
<dbReference type="PANTHER" id="PTHR44688:SF16">
    <property type="entry name" value="DNA-BINDING TRANSCRIPTIONAL ACTIVATOR DEVR_DOSR"/>
    <property type="match status" value="1"/>
</dbReference>
<keyword evidence="5" id="KW-0804">Transcription</keyword>
<dbReference type="PROSITE" id="PS50110">
    <property type="entry name" value="RESPONSE_REGULATORY"/>
    <property type="match status" value="1"/>
</dbReference>
<feature type="modified residue" description="4-aspartylphosphate" evidence="6">
    <location>
        <position position="60"/>
    </location>
</feature>
<evidence type="ECO:0000256" key="1">
    <source>
        <dbReference type="ARBA" id="ARBA00022553"/>
    </source>
</evidence>
<dbReference type="FunFam" id="3.40.50.2300:FF:000018">
    <property type="entry name" value="DNA-binding transcriptional regulator NtrC"/>
    <property type="match status" value="1"/>
</dbReference>
<evidence type="ECO:0000259" key="7">
    <source>
        <dbReference type="PROSITE" id="PS50043"/>
    </source>
</evidence>